<sequence length="134" mass="15606">MNNLKKVVNIFYNKQFMLFILIGGINSIVTIIVSYIYSLLFEEVFSFILGYTTGTFISYILNSYITFKDELGIKKYVKFLISCIPNFITQLIIVWLVVEIFSWHKMIGYILAAAIGMPITFILLKLYVFIKKNE</sequence>
<reference evidence="1" key="1">
    <citation type="submission" date="2017-10" db="EMBL/GenBank/DDBJ databases">
        <title>Genome sequence of cellulolytic Lachnospiraceae bacterium XHS1971 isolated from hotspring sediment.</title>
        <authorList>
            <person name="Vasudevan G."/>
            <person name="Joshi A.J."/>
            <person name="Hivarkar S."/>
            <person name="Lanjekar V.B."/>
            <person name="Dhakephalkar P.K."/>
            <person name="Dagar S."/>
        </authorList>
    </citation>
    <scope>NUCLEOTIDE SEQUENCE</scope>
    <source>
        <strain evidence="1">XHS1971</strain>
    </source>
</reference>
<dbReference type="Proteomes" id="UP000224460">
    <property type="component" value="Unassembled WGS sequence"/>
</dbReference>
<evidence type="ECO:0000313" key="1">
    <source>
        <dbReference type="EMBL" id="PHV70609.1"/>
    </source>
</evidence>
<dbReference type="EMBL" id="PEDL01000009">
    <property type="protein sequence ID" value="PHV70609.1"/>
    <property type="molecule type" value="Genomic_DNA"/>
</dbReference>
<gene>
    <name evidence="1" type="ORF">CS063_09920</name>
</gene>
<evidence type="ECO:0000313" key="2">
    <source>
        <dbReference type="Proteomes" id="UP000224460"/>
    </source>
</evidence>
<protein>
    <submittedName>
        <fullName evidence="1">Polysaccharide synthesis protein GtrA</fullName>
    </submittedName>
</protein>
<comment type="caution">
    <text evidence="1">The sequence shown here is derived from an EMBL/GenBank/DDBJ whole genome shotgun (WGS) entry which is preliminary data.</text>
</comment>
<keyword evidence="2" id="KW-1185">Reference proteome</keyword>
<proteinExistence type="predicted"/>
<accession>A0AC61DBG5</accession>
<name>A0AC61DBG5_9FIRM</name>
<organism evidence="1 2">
    <name type="scientific">Sporanaerobium hydrogeniformans</name>
    <dbReference type="NCBI Taxonomy" id="3072179"/>
    <lineage>
        <taxon>Bacteria</taxon>
        <taxon>Bacillati</taxon>
        <taxon>Bacillota</taxon>
        <taxon>Clostridia</taxon>
        <taxon>Lachnospirales</taxon>
        <taxon>Lachnospiraceae</taxon>
        <taxon>Sporanaerobium</taxon>
    </lineage>
</organism>